<dbReference type="Proteomes" id="UP001500454">
    <property type="component" value="Unassembled WGS sequence"/>
</dbReference>
<evidence type="ECO:0000313" key="3">
    <source>
        <dbReference type="Proteomes" id="UP001500454"/>
    </source>
</evidence>
<name>A0ABP8JNK2_9BACT</name>
<organism evidence="2 3">
    <name type="scientific">Hymenobacter koreensis</name>
    <dbReference type="NCBI Taxonomy" id="1084523"/>
    <lineage>
        <taxon>Bacteria</taxon>
        <taxon>Pseudomonadati</taxon>
        <taxon>Bacteroidota</taxon>
        <taxon>Cytophagia</taxon>
        <taxon>Cytophagales</taxon>
        <taxon>Hymenobacteraceae</taxon>
        <taxon>Hymenobacter</taxon>
    </lineage>
</organism>
<dbReference type="EMBL" id="BAABHA010000015">
    <property type="protein sequence ID" value="GAA4393653.1"/>
    <property type="molecule type" value="Genomic_DNA"/>
</dbReference>
<gene>
    <name evidence="2" type="ORF">GCM10023186_45430</name>
</gene>
<feature type="compositionally biased region" description="Low complexity" evidence="1">
    <location>
        <begin position="35"/>
        <end position="49"/>
    </location>
</feature>
<reference evidence="3" key="1">
    <citation type="journal article" date="2019" name="Int. J. Syst. Evol. Microbiol.">
        <title>The Global Catalogue of Microorganisms (GCM) 10K type strain sequencing project: providing services to taxonomists for standard genome sequencing and annotation.</title>
        <authorList>
            <consortium name="The Broad Institute Genomics Platform"/>
            <consortium name="The Broad Institute Genome Sequencing Center for Infectious Disease"/>
            <person name="Wu L."/>
            <person name="Ma J."/>
        </authorList>
    </citation>
    <scope>NUCLEOTIDE SEQUENCE [LARGE SCALE GENOMIC DNA]</scope>
    <source>
        <strain evidence="3">JCM 17924</strain>
    </source>
</reference>
<proteinExistence type="predicted"/>
<accession>A0ABP8JNK2</accession>
<keyword evidence="3" id="KW-1185">Reference proteome</keyword>
<sequence>MATWKKILVGFLLACVVSICFSFLTGCRSTRPEPEAATAQPAPRTRTAPDVPANVTANVPEGQAGVRVNPLPVLPSNPTRRQYKAHKRQLDAWEAAEVAYAKSVAGPRKLGKGSLYAPNASAPVQNTYKPDAPTTQAEAGAQVQVAASKTGIAQAGEGNTATQTKPSAWPSPWWLLLLLIPVYVYRKRLPVVGGLFA</sequence>
<protein>
    <submittedName>
        <fullName evidence="2">Uncharacterized protein</fullName>
    </submittedName>
</protein>
<comment type="caution">
    <text evidence="2">The sequence shown here is derived from an EMBL/GenBank/DDBJ whole genome shotgun (WGS) entry which is preliminary data.</text>
</comment>
<evidence type="ECO:0000313" key="2">
    <source>
        <dbReference type="EMBL" id="GAA4393653.1"/>
    </source>
</evidence>
<feature type="region of interest" description="Disordered" evidence="1">
    <location>
        <begin position="30"/>
        <end position="51"/>
    </location>
</feature>
<evidence type="ECO:0000256" key="1">
    <source>
        <dbReference type="SAM" id="MobiDB-lite"/>
    </source>
</evidence>
<dbReference type="RefSeq" id="WP_345228038.1">
    <property type="nucleotide sequence ID" value="NZ_BAABHA010000015.1"/>
</dbReference>
<dbReference type="PROSITE" id="PS51257">
    <property type="entry name" value="PROKAR_LIPOPROTEIN"/>
    <property type="match status" value="1"/>
</dbReference>